<evidence type="ECO:0000313" key="5">
    <source>
        <dbReference type="EMBL" id="KHF25221.1"/>
    </source>
</evidence>
<comment type="similarity">
    <text evidence="1">Belongs to the P-Pant transferase superfamily. Gsp/Sfp/HetI/AcpT family.</text>
</comment>
<dbReference type="GO" id="GO:0000287">
    <property type="term" value="F:magnesium ion binding"/>
    <property type="evidence" value="ECO:0007669"/>
    <property type="project" value="InterPro"/>
</dbReference>
<reference evidence="6 8" key="2">
    <citation type="submission" date="2016-11" db="EMBL/GenBank/DDBJ databases">
        <title>Mixed transmission modes and dynamic genome evolution in an obligate animal-bacterial symbiosis.</title>
        <authorList>
            <person name="Russell S.L."/>
            <person name="Corbett-Detig R.B."/>
            <person name="Cavanaugh C.M."/>
        </authorList>
    </citation>
    <scope>NUCLEOTIDE SEQUENCE [LARGE SCALE GENOMIC DNA]</scope>
    <source>
        <strain evidence="6">MA-KB16</strain>
    </source>
</reference>
<evidence type="ECO:0000313" key="8">
    <source>
        <dbReference type="Proteomes" id="UP000190962"/>
    </source>
</evidence>
<dbReference type="STRING" id="2340.JV46_10230"/>
<dbReference type="Gene3D" id="3.90.470.20">
    <property type="entry name" value="4'-phosphopantetheinyl transferase domain"/>
    <property type="match status" value="1"/>
</dbReference>
<dbReference type="PANTHER" id="PTHR12215">
    <property type="entry name" value="PHOSPHOPANTETHEINE TRANSFERASE"/>
    <property type="match status" value="1"/>
</dbReference>
<dbReference type="Proteomes" id="UP000190962">
    <property type="component" value="Unassembled WGS sequence"/>
</dbReference>
<dbReference type="GO" id="GO:0005829">
    <property type="term" value="C:cytosol"/>
    <property type="evidence" value="ECO:0007669"/>
    <property type="project" value="TreeGrafter"/>
</dbReference>
<dbReference type="EMBL" id="MPNX01000021">
    <property type="protein sequence ID" value="OOY34156.1"/>
    <property type="molecule type" value="Genomic_DNA"/>
</dbReference>
<name>A0A0B0HCN1_SOVGS</name>
<evidence type="ECO:0000256" key="2">
    <source>
        <dbReference type="ARBA" id="ARBA00022679"/>
    </source>
</evidence>
<dbReference type="InterPro" id="IPR050559">
    <property type="entry name" value="P-Pant_transferase_sf"/>
</dbReference>
<dbReference type="Pfam" id="PF22624">
    <property type="entry name" value="AASDHPPT_N"/>
    <property type="match status" value="1"/>
</dbReference>
<dbReference type="InterPro" id="IPR008278">
    <property type="entry name" value="4-PPantetheinyl_Trfase_dom"/>
</dbReference>
<dbReference type="GO" id="GO:0008897">
    <property type="term" value="F:holo-[acyl-carrier-protein] synthase activity"/>
    <property type="evidence" value="ECO:0007669"/>
    <property type="project" value="InterPro"/>
</dbReference>
<dbReference type="GO" id="GO:0019878">
    <property type="term" value="P:lysine biosynthetic process via aminoadipic acid"/>
    <property type="evidence" value="ECO:0007669"/>
    <property type="project" value="TreeGrafter"/>
</dbReference>
<dbReference type="EMBL" id="JRAA01000002">
    <property type="protein sequence ID" value="KHF25221.1"/>
    <property type="molecule type" value="Genomic_DNA"/>
</dbReference>
<gene>
    <name evidence="6" type="ORF">BOV88_11685</name>
    <name evidence="5" type="ORF">JV46_10230</name>
</gene>
<keyword evidence="7" id="KW-1185">Reference proteome</keyword>
<keyword evidence="2 5" id="KW-0808">Transferase</keyword>
<organism evidence="5 7">
    <name type="scientific">Solemya velum gill symbiont</name>
    <dbReference type="NCBI Taxonomy" id="2340"/>
    <lineage>
        <taxon>Bacteria</taxon>
        <taxon>Pseudomonadati</taxon>
        <taxon>Pseudomonadota</taxon>
        <taxon>Gammaproteobacteria</taxon>
        <taxon>sulfur-oxidizing symbionts</taxon>
    </lineage>
</organism>
<dbReference type="PANTHER" id="PTHR12215:SF10">
    <property type="entry name" value="L-AMINOADIPATE-SEMIALDEHYDE DEHYDROGENASE-PHOSPHOPANTETHEINYL TRANSFERASE"/>
    <property type="match status" value="1"/>
</dbReference>
<sequence>MSTGKIVFEEIRQIDKISALLLDQKELHVWKLNLTNFPDNASGYLDTKELQRYQRIIPEQQKNRFLASRYWLRQILSDYLNCPLHELQFTSGEKGKPALITPGIKLEFNLTHTGDYAALAIAIDTQVGIDIESIREKINTVKIARQLFSVNEIEQLEALPTQQQSNYFFECWTRMEARQKCMGLGIFNEKVADEQVVTKSWELDENLLLSVAWSDREWQPLVRFLEPGV</sequence>
<dbReference type="InterPro" id="IPR055066">
    <property type="entry name" value="AASDHPPT_N"/>
</dbReference>
<dbReference type="AlphaFoldDB" id="A0A0B0HCN1"/>
<feature type="domain" description="4'-phosphopantetheinyl transferase" evidence="3">
    <location>
        <begin position="126"/>
        <end position="187"/>
    </location>
</feature>
<evidence type="ECO:0000259" key="3">
    <source>
        <dbReference type="Pfam" id="PF01648"/>
    </source>
</evidence>
<reference evidence="5 7" key="1">
    <citation type="journal article" date="2014" name="BMC Genomics">
        <title>The genome of the intracellular bacterium of the coastal bivalve, Solemya velum: a blueprint for thriving in and out of symbiosis.</title>
        <authorList>
            <person name="Dmytrenko O."/>
            <person name="Russell S.L."/>
            <person name="Loo W.T."/>
            <person name="Fontanez K.M."/>
            <person name="Liao L."/>
            <person name="Roeselers G."/>
            <person name="Sharma R."/>
            <person name="Stewart F.J."/>
            <person name="Newton I.L."/>
            <person name="Woyke T."/>
            <person name="Wu D."/>
            <person name="Lang J.M."/>
            <person name="Eisen J.A."/>
            <person name="Cavanaugh C.M."/>
        </authorList>
    </citation>
    <scope>NUCLEOTIDE SEQUENCE [LARGE SCALE GENOMIC DNA]</scope>
    <source>
        <strain evidence="5 7">WH</strain>
    </source>
</reference>
<dbReference type="Pfam" id="PF01648">
    <property type="entry name" value="ACPS"/>
    <property type="match status" value="1"/>
</dbReference>
<feature type="domain" description="4'-phosphopantetheinyl transferase N-terminal" evidence="4">
    <location>
        <begin position="42"/>
        <end position="120"/>
    </location>
</feature>
<evidence type="ECO:0000313" key="7">
    <source>
        <dbReference type="Proteomes" id="UP000030856"/>
    </source>
</evidence>
<dbReference type="eggNOG" id="COG2091">
    <property type="taxonomic scope" value="Bacteria"/>
</dbReference>
<dbReference type="OrthoDB" id="9808281at2"/>
<proteinExistence type="inferred from homology"/>
<protein>
    <submittedName>
        <fullName evidence="5">Phosphopantetheinyl transferase</fullName>
    </submittedName>
</protein>
<dbReference type="RefSeq" id="WP_052132222.1">
    <property type="nucleotide sequence ID" value="NZ_JRAA01000002.1"/>
</dbReference>
<dbReference type="SUPFAM" id="SSF56214">
    <property type="entry name" value="4'-phosphopantetheinyl transferase"/>
    <property type="match status" value="2"/>
</dbReference>
<evidence type="ECO:0000259" key="4">
    <source>
        <dbReference type="Pfam" id="PF22624"/>
    </source>
</evidence>
<dbReference type="Proteomes" id="UP000030856">
    <property type="component" value="Unassembled WGS sequence"/>
</dbReference>
<accession>A0A0B0HCN1</accession>
<evidence type="ECO:0000313" key="6">
    <source>
        <dbReference type="EMBL" id="OOY34156.1"/>
    </source>
</evidence>
<evidence type="ECO:0000256" key="1">
    <source>
        <dbReference type="ARBA" id="ARBA00010990"/>
    </source>
</evidence>
<dbReference type="InterPro" id="IPR037143">
    <property type="entry name" value="4-PPantetheinyl_Trfase_dom_sf"/>
</dbReference>
<dbReference type="GeneID" id="86992620"/>
<comment type="caution">
    <text evidence="5">The sequence shown here is derived from an EMBL/GenBank/DDBJ whole genome shotgun (WGS) entry which is preliminary data.</text>
</comment>